<feature type="region of interest" description="Disordered" evidence="6">
    <location>
        <begin position="111"/>
        <end position="150"/>
    </location>
</feature>
<evidence type="ECO:0000256" key="4">
    <source>
        <dbReference type="ARBA" id="ARBA00023242"/>
    </source>
</evidence>
<dbReference type="GO" id="GO:0006325">
    <property type="term" value="P:chromatin organization"/>
    <property type="evidence" value="ECO:0007669"/>
    <property type="project" value="UniProtKB-ARBA"/>
</dbReference>
<evidence type="ECO:0000259" key="7">
    <source>
        <dbReference type="PROSITE" id="PS50118"/>
    </source>
</evidence>
<dbReference type="Gramene" id="Kaladp0082s0028.1.v1.1">
    <property type="protein sequence ID" value="Kaladp0082s0028.1.v1.1"/>
    <property type="gene ID" value="Kaladp0082s0028.v1.1"/>
</dbReference>
<dbReference type="GO" id="GO:0003682">
    <property type="term" value="F:chromatin binding"/>
    <property type="evidence" value="ECO:0007669"/>
    <property type="project" value="UniProtKB-ARBA"/>
</dbReference>
<feature type="compositionally biased region" description="Basic and acidic residues" evidence="6">
    <location>
        <begin position="126"/>
        <end position="137"/>
    </location>
</feature>
<dbReference type="Pfam" id="PF00505">
    <property type="entry name" value="HMG_box"/>
    <property type="match status" value="1"/>
</dbReference>
<protein>
    <recommendedName>
        <fullName evidence="7">HMG box domain-containing protein</fullName>
    </recommendedName>
</protein>
<keyword evidence="9" id="KW-1185">Reference proteome</keyword>
<dbReference type="SUPFAM" id="SSF47095">
    <property type="entry name" value="HMG-box"/>
    <property type="match status" value="1"/>
</dbReference>
<feature type="compositionally biased region" description="Acidic residues" evidence="6">
    <location>
        <begin position="138"/>
        <end position="150"/>
    </location>
</feature>
<dbReference type="OMA" id="GSEEACV"/>
<feature type="compositionally biased region" description="Polar residues" evidence="6">
    <location>
        <begin position="111"/>
        <end position="124"/>
    </location>
</feature>
<feature type="domain" description="HMG box" evidence="7">
    <location>
        <begin position="40"/>
        <end position="109"/>
    </location>
</feature>
<evidence type="ECO:0000256" key="1">
    <source>
        <dbReference type="ARBA" id="ARBA00004123"/>
    </source>
</evidence>
<sequence length="150" mass="16590">MKGEKSKSRCDNKLSVKQGGATKGGRKMKKEKPAKDSNKPKRPASAFFVFMEEFRKEFKEKHPENKAVSVVGKAGGEKWKSLTAEEKAPYVAKAEGRKTEYEKAMKIYNNGEASVNQAEGTTTKAVPEEEHSDKSISEVEDEGSDQGDDD</sequence>
<dbReference type="PANTHER" id="PTHR46261:SF22">
    <property type="entry name" value="HIGH MOBILITY GROUP B PROTEIN 2-RELATED"/>
    <property type="match status" value="1"/>
</dbReference>
<evidence type="ECO:0000256" key="2">
    <source>
        <dbReference type="ARBA" id="ARBA00008774"/>
    </source>
</evidence>
<keyword evidence="4 5" id="KW-0539">Nucleus</keyword>
<feature type="region of interest" description="Disordered" evidence="6">
    <location>
        <begin position="1"/>
        <end position="44"/>
    </location>
</feature>
<name>A0A7N0USE3_KALFE</name>
<evidence type="ECO:0000313" key="8">
    <source>
        <dbReference type="EnsemblPlants" id="Kaladp0082s0028.1.v1.1"/>
    </source>
</evidence>
<dbReference type="Proteomes" id="UP000594263">
    <property type="component" value="Unplaced"/>
</dbReference>
<evidence type="ECO:0000313" key="9">
    <source>
        <dbReference type="Proteomes" id="UP000594263"/>
    </source>
</evidence>
<dbReference type="CDD" id="cd22005">
    <property type="entry name" value="HMG-box_AtHMGB1-like"/>
    <property type="match status" value="1"/>
</dbReference>
<dbReference type="PANTHER" id="PTHR46261">
    <property type="entry name" value="HIGH MOBILITY GROUP B PROTEIN 4-RELATED"/>
    <property type="match status" value="1"/>
</dbReference>
<reference evidence="8" key="1">
    <citation type="submission" date="2021-01" db="UniProtKB">
        <authorList>
            <consortium name="EnsemblPlants"/>
        </authorList>
    </citation>
    <scope>IDENTIFICATION</scope>
</reference>
<dbReference type="SMART" id="SM00398">
    <property type="entry name" value="HMG"/>
    <property type="match status" value="1"/>
</dbReference>
<dbReference type="GO" id="GO:0000785">
    <property type="term" value="C:chromatin"/>
    <property type="evidence" value="ECO:0007669"/>
    <property type="project" value="UniProtKB-ARBA"/>
</dbReference>
<organism evidence="8 9">
    <name type="scientific">Kalanchoe fedtschenkoi</name>
    <name type="common">Lavender scallops</name>
    <name type="synonym">South American air plant</name>
    <dbReference type="NCBI Taxonomy" id="63787"/>
    <lineage>
        <taxon>Eukaryota</taxon>
        <taxon>Viridiplantae</taxon>
        <taxon>Streptophyta</taxon>
        <taxon>Embryophyta</taxon>
        <taxon>Tracheophyta</taxon>
        <taxon>Spermatophyta</taxon>
        <taxon>Magnoliopsida</taxon>
        <taxon>eudicotyledons</taxon>
        <taxon>Gunneridae</taxon>
        <taxon>Pentapetalae</taxon>
        <taxon>Saxifragales</taxon>
        <taxon>Crassulaceae</taxon>
        <taxon>Kalanchoe</taxon>
    </lineage>
</organism>
<dbReference type="GO" id="GO:0030527">
    <property type="term" value="F:structural constituent of chromatin"/>
    <property type="evidence" value="ECO:0007669"/>
    <property type="project" value="UniProtKB-ARBA"/>
</dbReference>
<dbReference type="InterPro" id="IPR031061">
    <property type="entry name" value="HMGB_plant"/>
</dbReference>
<dbReference type="InterPro" id="IPR036910">
    <property type="entry name" value="HMG_box_dom_sf"/>
</dbReference>
<dbReference type="EnsemblPlants" id="Kaladp0082s0028.1.v1.1">
    <property type="protein sequence ID" value="Kaladp0082s0028.1.v1.1"/>
    <property type="gene ID" value="Kaladp0082s0028.v1.1"/>
</dbReference>
<evidence type="ECO:0000256" key="5">
    <source>
        <dbReference type="PROSITE-ProRule" id="PRU00267"/>
    </source>
</evidence>
<dbReference type="AlphaFoldDB" id="A0A7N0USE3"/>
<dbReference type="InterPro" id="IPR009071">
    <property type="entry name" value="HMG_box_dom"/>
</dbReference>
<comment type="subcellular location">
    <subcellularLocation>
        <location evidence="1">Nucleus</location>
    </subcellularLocation>
</comment>
<proteinExistence type="inferred from homology"/>
<evidence type="ECO:0000256" key="3">
    <source>
        <dbReference type="ARBA" id="ARBA00023125"/>
    </source>
</evidence>
<accession>A0A7N0USE3</accession>
<dbReference type="Gene3D" id="1.10.30.10">
    <property type="entry name" value="High mobility group box domain"/>
    <property type="match status" value="1"/>
</dbReference>
<dbReference type="PROSITE" id="PS50118">
    <property type="entry name" value="HMG_BOX_2"/>
    <property type="match status" value="1"/>
</dbReference>
<feature type="compositionally biased region" description="Basic and acidic residues" evidence="6">
    <location>
        <begin position="1"/>
        <end position="14"/>
    </location>
</feature>
<comment type="similarity">
    <text evidence="2">Belongs to the HMGB family.</text>
</comment>
<dbReference type="GO" id="GO:0003677">
    <property type="term" value="F:DNA binding"/>
    <property type="evidence" value="ECO:0007669"/>
    <property type="project" value="UniProtKB-UniRule"/>
</dbReference>
<dbReference type="GO" id="GO:0005634">
    <property type="term" value="C:nucleus"/>
    <property type="evidence" value="ECO:0007669"/>
    <property type="project" value="UniProtKB-SubCell"/>
</dbReference>
<keyword evidence="3 5" id="KW-0238">DNA-binding</keyword>
<feature type="DNA-binding region" description="HMG box" evidence="5">
    <location>
        <begin position="40"/>
        <end position="109"/>
    </location>
</feature>
<evidence type="ECO:0000256" key="6">
    <source>
        <dbReference type="SAM" id="MobiDB-lite"/>
    </source>
</evidence>